<dbReference type="FunFam" id="3.40.50.300:FF:000032">
    <property type="entry name" value="Export ABC transporter ATP-binding protein"/>
    <property type="match status" value="1"/>
</dbReference>
<dbReference type="PROSITE" id="PS00211">
    <property type="entry name" value="ABC_TRANSPORTER_1"/>
    <property type="match status" value="1"/>
</dbReference>
<evidence type="ECO:0000256" key="4">
    <source>
        <dbReference type="ARBA" id="ARBA00038388"/>
    </source>
</evidence>
<proteinExistence type="inferred from homology"/>
<dbReference type="SMART" id="SM00382">
    <property type="entry name" value="AAA"/>
    <property type="match status" value="1"/>
</dbReference>
<keyword evidence="7" id="KW-1185">Reference proteome</keyword>
<evidence type="ECO:0000256" key="3">
    <source>
        <dbReference type="ARBA" id="ARBA00022840"/>
    </source>
</evidence>
<gene>
    <name evidence="6" type="primary">ybbA</name>
    <name evidence="6" type="ORF">GCM10007914_26940</name>
</gene>
<comment type="similarity">
    <text evidence="4">Belongs to the ABC transporter superfamily. Macrolide exporter (TC 3.A.1.122) family.</text>
</comment>
<organism evidence="6 7">
    <name type="scientific">Pseudoalteromonas tetraodonis GFC</name>
    <dbReference type="NCBI Taxonomy" id="1315271"/>
    <lineage>
        <taxon>Bacteria</taxon>
        <taxon>Pseudomonadati</taxon>
        <taxon>Pseudomonadota</taxon>
        <taxon>Gammaproteobacteria</taxon>
        <taxon>Alteromonadales</taxon>
        <taxon>Pseudoalteromonadaceae</taxon>
        <taxon>Pseudoalteromonas</taxon>
    </lineage>
</organism>
<sequence>MSHMSALSQLNIIQVNGLSKVVSTLEGELSILSDISFNVKHGESVAVVGTSGSGKSTLLSLLAGLDTASSGEVMLDGEPLHELDEEARAALRAAKVGFVFQSFMLVQSLTALENVMLPAELAGKEDAKEQALALLEKVGLSHRVDHYPSQLSGGEQQRVAIARAFVGSPKILFADEPSANLDSKNGHMIESLLFDLNKQNGTTLILVTHDEALAQKCERIIQIEAGELVQNSTEEMANVG</sequence>
<dbReference type="Gene3D" id="3.40.50.300">
    <property type="entry name" value="P-loop containing nucleotide triphosphate hydrolases"/>
    <property type="match status" value="1"/>
</dbReference>
<dbReference type="InterPro" id="IPR027417">
    <property type="entry name" value="P-loop_NTPase"/>
</dbReference>
<dbReference type="GO" id="GO:0022857">
    <property type="term" value="F:transmembrane transporter activity"/>
    <property type="evidence" value="ECO:0007669"/>
    <property type="project" value="UniProtKB-ARBA"/>
</dbReference>
<dbReference type="GO" id="GO:0016887">
    <property type="term" value="F:ATP hydrolysis activity"/>
    <property type="evidence" value="ECO:0007669"/>
    <property type="project" value="InterPro"/>
</dbReference>
<dbReference type="InterPro" id="IPR003439">
    <property type="entry name" value="ABC_transporter-like_ATP-bd"/>
</dbReference>
<dbReference type="GO" id="GO:1902495">
    <property type="term" value="C:transmembrane transporter complex"/>
    <property type="evidence" value="ECO:0007669"/>
    <property type="project" value="UniProtKB-ARBA"/>
</dbReference>
<evidence type="ECO:0000259" key="5">
    <source>
        <dbReference type="PROSITE" id="PS50893"/>
    </source>
</evidence>
<dbReference type="Proteomes" id="UP001161408">
    <property type="component" value="Unassembled WGS sequence"/>
</dbReference>
<reference evidence="6" key="1">
    <citation type="journal article" date="2014" name="Int. J. Syst. Evol. Microbiol.">
        <title>Complete genome sequence of Corynebacterium casei LMG S-19264T (=DSM 44701T), isolated from a smear-ripened cheese.</title>
        <authorList>
            <consortium name="US DOE Joint Genome Institute (JGI-PGF)"/>
            <person name="Walter F."/>
            <person name="Albersmeier A."/>
            <person name="Kalinowski J."/>
            <person name="Ruckert C."/>
        </authorList>
    </citation>
    <scope>NUCLEOTIDE SEQUENCE</scope>
    <source>
        <strain evidence="6">NBRC 103034</strain>
    </source>
</reference>
<keyword evidence="1" id="KW-0813">Transport</keyword>
<dbReference type="GO" id="GO:0005524">
    <property type="term" value="F:ATP binding"/>
    <property type="evidence" value="ECO:0007669"/>
    <property type="project" value="UniProtKB-KW"/>
</dbReference>
<dbReference type="AlphaFoldDB" id="A0AA37W5X8"/>
<evidence type="ECO:0000313" key="6">
    <source>
        <dbReference type="EMBL" id="GLQ03813.1"/>
    </source>
</evidence>
<comment type="caution">
    <text evidence="6">The sequence shown here is derived from an EMBL/GenBank/DDBJ whole genome shotgun (WGS) entry which is preliminary data.</text>
</comment>
<keyword evidence="2" id="KW-0547">Nucleotide-binding</keyword>
<reference evidence="6" key="2">
    <citation type="submission" date="2023-01" db="EMBL/GenBank/DDBJ databases">
        <title>Draft genome sequence of Pseudoalteromonas tetraodonis strain NBRC 103034.</title>
        <authorList>
            <person name="Sun Q."/>
            <person name="Mori K."/>
        </authorList>
    </citation>
    <scope>NUCLEOTIDE SEQUENCE</scope>
    <source>
        <strain evidence="6">NBRC 103034</strain>
    </source>
</reference>
<dbReference type="CDD" id="cd03255">
    <property type="entry name" value="ABC_MJ0796_LolCDE_FtsE"/>
    <property type="match status" value="1"/>
</dbReference>
<feature type="domain" description="ABC transporter" evidence="5">
    <location>
        <begin position="13"/>
        <end position="239"/>
    </location>
</feature>
<evidence type="ECO:0000256" key="1">
    <source>
        <dbReference type="ARBA" id="ARBA00022448"/>
    </source>
</evidence>
<protein>
    <submittedName>
        <fullName evidence="6">ABC transporter ATP-binding protein</fullName>
    </submittedName>
</protein>
<dbReference type="EMBL" id="BSNE01000017">
    <property type="protein sequence ID" value="GLQ03813.1"/>
    <property type="molecule type" value="Genomic_DNA"/>
</dbReference>
<keyword evidence="3 6" id="KW-0067">ATP-binding</keyword>
<evidence type="ECO:0000256" key="2">
    <source>
        <dbReference type="ARBA" id="ARBA00022741"/>
    </source>
</evidence>
<accession>A0AA37W5X8</accession>
<dbReference type="InterPro" id="IPR017871">
    <property type="entry name" value="ABC_transporter-like_CS"/>
</dbReference>
<dbReference type="InterPro" id="IPR017911">
    <property type="entry name" value="MacB-like_ATP-bd"/>
</dbReference>
<dbReference type="PROSITE" id="PS50893">
    <property type="entry name" value="ABC_TRANSPORTER_2"/>
    <property type="match status" value="1"/>
</dbReference>
<dbReference type="PANTHER" id="PTHR42798">
    <property type="entry name" value="LIPOPROTEIN-RELEASING SYSTEM ATP-BINDING PROTEIN LOLD"/>
    <property type="match status" value="1"/>
</dbReference>
<name>A0AA37W5X8_9GAMM</name>
<dbReference type="Pfam" id="PF00005">
    <property type="entry name" value="ABC_tran"/>
    <property type="match status" value="1"/>
</dbReference>
<dbReference type="InterPro" id="IPR003593">
    <property type="entry name" value="AAA+_ATPase"/>
</dbReference>
<dbReference type="PANTHER" id="PTHR42798:SF2">
    <property type="entry name" value="ABC TRANSPORTER ATP-BINDING PROTEIN MG467-RELATED"/>
    <property type="match status" value="1"/>
</dbReference>
<dbReference type="SUPFAM" id="SSF52540">
    <property type="entry name" value="P-loop containing nucleoside triphosphate hydrolases"/>
    <property type="match status" value="1"/>
</dbReference>
<evidence type="ECO:0000313" key="7">
    <source>
        <dbReference type="Proteomes" id="UP001161408"/>
    </source>
</evidence>